<evidence type="ECO:0000313" key="8">
    <source>
        <dbReference type="Proteomes" id="UP000666915"/>
    </source>
</evidence>
<dbReference type="Pfam" id="PF13977">
    <property type="entry name" value="TetR_C_6"/>
    <property type="match status" value="1"/>
</dbReference>
<evidence type="ECO:0000313" key="7">
    <source>
        <dbReference type="EMBL" id="MBO2440515.1"/>
    </source>
</evidence>
<dbReference type="InterPro" id="IPR050109">
    <property type="entry name" value="HTH-type_TetR-like_transc_reg"/>
</dbReference>
<keyword evidence="3 5" id="KW-0238">DNA-binding</keyword>
<evidence type="ECO:0000256" key="5">
    <source>
        <dbReference type="PROSITE-ProRule" id="PRU00335"/>
    </source>
</evidence>
<dbReference type="Proteomes" id="UP000666915">
    <property type="component" value="Unassembled WGS sequence"/>
</dbReference>
<evidence type="ECO:0000256" key="4">
    <source>
        <dbReference type="ARBA" id="ARBA00023163"/>
    </source>
</evidence>
<dbReference type="InterPro" id="IPR009057">
    <property type="entry name" value="Homeodomain-like_sf"/>
</dbReference>
<dbReference type="Pfam" id="PF00440">
    <property type="entry name" value="TetR_N"/>
    <property type="match status" value="1"/>
</dbReference>
<dbReference type="PANTHER" id="PTHR30055:SF234">
    <property type="entry name" value="HTH-TYPE TRANSCRIPTIONAL REGULATOR BETI"/>
    <property type="match status" value="1"/>
</dbReference>
<sequence length="215" mass="23914">MSPARPRGPYAKTAARRADIIRAARDGFAERGFAQSSLRDIAERAGITHTGLLHHFRTKDELLAAVLAQRDSEEWERGSAEVPDVEAVGEYFGELLREHQRAPELMRLWAELTVAASRPDHPAHTYFVDRYERARARTARMMSERLPSGRPAEGETAPDTAAMIFHAVLYGLQVQWLLNPRLDIGEAFEHCLHLLLPARSASTAHSSSPPSVSDA</sequence>
<dbReference type="InterPro" id="IPR001647">
    <property type="entry name" value="HTH_TetR"/>
</dbReference>
<dbReference type="PANTHER" id="PTHR30055">
    <property type="entry name" value="HTH-TYPE TRANSCRIPTIONAL REGULATOR RUTR"/>
    <property type="match status" value="1"/>
</dbReference>
<gene>
    <name evidence="7" type="ORF">J4557_23590</name>
</gene>
<dbReference type="Gene3D" id="1.10.357.10">
    <property type="entry name" value="Tetracycline Repressor, domain 2"/>
    <property type="match status" value="1"/>
</dbReference>
<comment type="caution">
    <text evidence="7">The sequence shown here is derived from an EMBL/GenBank/DDBJ whole genome shotgun (WGS) entry which is preliminary data.</text>
</comment>
<evidence type="ECO:0000256" key="3">
    <source>
        <dbReference type="ARBA" id="ARBA00023125"/>
    </source>
</evidence>
<evidence type="ECO:0000256" key="2">
    <source>
        <dbReference type="ARBA" id="ARBA00023015"/>
    </source>
</evidence>
<dbReference type="InterPro" id="IPR036271">
    <property type="entry name" value="Tet_transcr_reg_TetR-rel_C_sf"/>
</dbReference>
<dbReference type="EMBL" id="JAGEOK010000015">
    <property type="protein sequence ID" value="MBO2440515.1"/>
    <property type="molecule type" value="Genomic_DNA"/>
</dbReference>
<reference evidence="7 8" key="1">
    <citation type="submission" date="2021-03" db="EMBL/GenBank/DDBJ databases">
        <authorList>
            <person name="Kanchanasin P."/>
            <person name="Saeng-In P."/>
            <person name="Phongsopitanun W."/>
            <person name="Yuki M."/>
            <person name="Kudo T."/>
            <person name="Ohkuma M."/>
            <person name="Tanasupawat S."/>
        </authorList>
    </citation>
    <scope>NUCLEOTIDE SEQUENCE [LARGE SCALE GENOMIC DNA]</scope>
    <source>
        <strain evidence="7 8">L46</strain>
    </source>
</reference>
<keyword evidence="2" id="KW-0805">Transcription regulation</keyword>
<proteinExistence type="predicted"/>
<accession>A0ABS3R2N1</accession>
<feature type="domain" description="HTH tetR-type" evidence="6">
    <location>
        <begin position="14"/>
        <end position="74"/>
    </location>
</feature>
<dbReference type="PRINTS" id="PR00455">
    <property type="entry name" value="HTHTETR"/>
</dbReference>
<dbReference type="RefSeq" id="WP_208268913.1">
    <property type="nucleotide sequence ID" value="NZ_BAAAGM010000078.1"/>
</dbReference>
<protein>
    <submittedName>
        <fullName evidence="7">TetR/AcrR family transcriptional regulator</fullName>
    </submittedName>
</protein>
<dbReference type="InterPro" id="IPR039538">
    <property type="entry name" value="BetI_C"/>
</dbReference>
<evidence type="ECO:0000259" key="6">
    <source>
        <dbReference type="PROSITE" id="PS50977"/>
    </source>
</evidence>
<organism evidence="7 8">
    <name type="scientific">Actinomadura nitritigenes</name>
    <dbReference type="NCBI Taxonomy" id="134602"/>
    <lineage>
        <taxon>Bacteria</taxon>
        <taxon>Bacillati</taxon>
        <taxon>Actinomycetota</taxon>
        <taxon>Actinomycetes</taxon>
        <taxon>Streptosporangiales</taxon>
        <taxon>Thermomonosporaceae</taxon>
        <taxon>Actinomadura</taxon>
    </lineage>
</organism>
<name>A0ABS3R2N1_9ACTN</name>
<keyword evidence="8" id="KW-1185">Reference proteome</keyword>
<keyword evidence="4" id="KW-0804">Transcription</keyword>
<keyword evidence="1" id="KW-0678">Repressor</keyword>
<dbReference type="SUPFAM" id="SSF48498">
    <property type="entry name" value="Tetracyclin repressor-like, C-terminal domain"/>
    <property type="match status" value="1"/>
</dbReference>
<dbReference type="SUPFAM" id="SSF46689">
    <property type="entry name" value="Homeodomain-like"/>
    <property type="match status" value="1"/>
</dbReference>
<dbReference type="PROSITE" id="PS50977">
    <property type="entry name" value="HTH_TETR_2"/>
    <property type="match status" value="1"/>
</dbReference>
<evidence type="ECO:0000256" key="1">
    <source>
        <dbReference type="ARBA" id="ARBA00022491"/>
    </source>
</evidence>
<feature type="DNA-binding region" description="H-T-H motif" evidence="5">
    <location>
        <begin position="37"/>
        <end position="56"/>
    </location>
</feature>